<dbReference type="Gene3D" id="3.30.200.20">
    <property type="entry name" value="Phosphorylase Kinase, domain 1"/>
    <property type="match status" value="1"/>
</dbReference>
<dbReference type="InterPro" id="IPR017441">
    <property type="entry name" value="Protein_kinase_ATP_BS"/>
</dbReference>
<dbReference type="PROSITE" id="PS00107">
    <property type="entry name" value="PROTEIN_KINASE_ATP"/>
    <property type="match status" value="1"/>
</dbReference>
<dbReference type="SMART" id="SM00220">
    <property type="entry name" value="S_TKc"/>
    <property type="match status" value="1"/>
</dbReference>
<evidence type="ECO:0000259" key="9">
    <source>
        <dbReference type="PROSITE" id="PS50011"/>
    </source>
</evidence>
<dbReference type="Proteomes" id="UP000678393">
    <property type="component" value="Unassembled WGS sequence"/>
</dbReference>
<accession>A0A8S3Z0N0</accession>
<dbReference type="Pfam" id="PF00069">
    <property type="entry name" value="Pkinase"/>
    <property type="match status" value="1"/>
</dbReference>
<dbReference type="GO" id="GO:0004674">
    <property type="term" value="F:protein serine/threonine kinase activity"/>
    <property type="evidence" value="ECO:0007669"/>
    <property type="project" value="UniProtKB-KW"/>
</dbReference>
<feature type="binding site" evidence="6">
    <location>
        <position position="158"/>
    </location>
    <ligand>
        <name>ATP</name>
        <dbReference type="ChEBI" id="CHEBI:30616"/>
    </ligand>
</feature>
<dbReference type="OrthoDB" id="1738954at2759"/>
<feature type="region of interest" description="Disordered" evidence="8">
    <location>
        <begin position="80"/>
        <end position="104"/>
    </location>
</feature>
<keyword evidence="5 6" id="KW-0067">ATP-binding</keyword>
<dbReference type="InterPro" id="IPR000719">
    <property type="entry name" value="Prot_kinase_dom"/>
</dbReference>
<organism evidence="10 11">
    <name type="scientific">Candidula unifasciata</name>
    <dbReference type="NCBI Taxonomy" id="100452"/>
    <lineage>
        <taxon>Eukaryota</taxon>
        <taxon>Metazoa</taxon>
        <taxon>Spiralia</taxon>
        <taxon>Lophotrochozoa</taxon>
        <taxon>Mollusca</taxon>
        <taxon>Gastropoda</taxon>
        <taxon>Heterobranchia</taxon>
        <taxon>Euthyneura</taxon>
        <taxon>Panpulmonata</taxon>
        <taxon>Eupulmonata</taxon>
        <taxon>Stylommatophora</taxon>
        <taxon>Helicina</taxon>
        <taxon>Helicoidea</taxon>
        <taxon>Geomitridae</taxon>
        <taxon>Candidula</taxon>
    </lineage>
</organism>
<evidence type="ECO:0000256" key="1">
    <source>
        <dbReference type="ARBA" id="ARBA00022527"/>
    </source>
</evidence>
<dbReference type="GO" id="GO:0005524">
    <property type="term" value="F:ATP binding"/>
    <property type="evidence" value="ECO:0007669"/>
    <property type="project" value="UniProtKB-UniRule"/>
</dbReference>
<evidence type="ECO:0000256" key="6">
    <source>
        <dbReference type="PROSITE-ProRule" id="PRU10141"/>
    </source>
</evidence>
<reference evidence="10" key="1">
    <citation type="submission" date="2021-04" db="EMBL/GenBank/DDBJ databases">
        <authorList>
            <consortium name="Molecular Ecology Group"/>
        </authorList>
    </citation>
    <scope>NUCLEOTIDE SEQUENCE</scope>
</reference>
<evidence type="ECO:0000256" key="3">
    <source>
        <dbReference type="ARBA" id="ARBA00022741"/>
    </source>
</evidence>
<evidence type="ECO:0000256" key="5">
    <source>
        <dbReference type="ARBA" id="ARBA00022840"/>
    </source>
</evidence>
<evidence type="ECO:0000256" key="7">
    <source>
        <dbReference type="RuleBase" id="RU000304"/>
    </source>
</evidence>
<keyword evidence="11" id="KW-1185">Reference proteome</keyword>
<evidence type="ECO:0000313" key="11">
    <source>
        <dbReference type="Proteomes" id="UP000678393"/>
    </source>
</evidence>
<dbReference type="FunFam" id="3.30.200.20:FF:000042">
    <property type="entry name" value="Aurora kinase A"/>
    <property type="match status" value="1"/>
</dbReference>
<dbReference type="EMBL" id="CAJHNH020001432">
    <property type="protein sequence ID" value="CAG5123047.1"/>
    <property type="molecule type" value="Genomic_DNA"/>
</dbReference>
<dbReference type="Gene3D" id="1.10.510.10">
    <property type="entry name" value="Transferase(Phosphotransferase) domain 1"/>
    <property type="match status" value="1"/>
</dbReference>
<dbReference type="InterPro" id="IPR011009">
    <property type="entry name" value="Kinase-like_dom_sf"/>
</dbReference>
<dbReference type="InterPro" id="IPR008271">
    <property type="entry name" value="Ser/Thr_kinase_AS"/>
</dbReference>
<keyword evidence="2" id="KW-0808">Transferase</keyword>
<keyword evidence="1 7" id="KW-0723">Serine/threonine-protein kinase</keyword>
<keyword evidence="3 6" id="KW-0547">Nucleotide-binding</keyword>
<evidence type="ECO:0000313" key="10">
    <source>
        <dbReference type="EMBL" id="CAG5123047.1"/>
    </source>
</evidence>
<comment type="similarity">
    <text evidence="7">Belongs to the protein kinase superfamily.</text>
</comment>
<dbReference type="SUPFAM" id="SSF56112">
    <property type="entry name" value="Protein kinase-like (PK-like)"/>
    <property type="match status" value="1"/>
</dbReference>
<protein>
    <recommendedName>
        <fullName evidence="9">Protein kinase domain-containing protein</fullName>
    </recommendedName>
</protein>
<dbReference type="AlphaFoldDB" id="A0A8S3Z0N0"/>
<evidence type="ECO:0000256" key="4">
    <source>
        <dbReference type="ARBA" id="ARBA00022777"/>
    </source>
</evidence>
<proteinExistence type="inferred from homology"/>
<dbReference type="PANTHER" id="PTHR24347">
    <property type="entry name" value="SERINE/THREONINE-PROTEIN KINASE"/>
    <property type="match status" value="1"/>
</dbReference>
<comment type="caution">
    <text evidence="10">The sequence shown here is derived from an EMBL/GenBank/DDBJ whole genome shotgun (WGS) entry which is preliminary data.</text>
</comment>
<name>A0A8S3Z0N0_9EUPU</name>
<gene>
    <name evidence="10" type="ORF">CUNI_LOCUS8605</name>
</gene>
<keyword evidence="4" id="KW-0418">Kinase</keyword>
<dbReference type="FunFam" id="1.10.510.10:FF:000571">
    <property type="entry name" value="Maternal embryonic leucine zipper kinase"/>
    <property type="match status" value="1"/>
</dbReference>
<evidence type="ECO:0000256" key="2">
    <source>
        <dbReference type="ARBA" id="ARBA00022679"/>
    </source>
</evidence>
<dbReference type="PROSITE" id="PS00108">
    <property type="entry name" value="PROTEIN_KINASE_ST"/>
    <property type="match status" value="1"/>
</dbReference>
<feature type="domain" description="Protein kinase" evidence="9">
    <location>
        <begin position="125"/>
        <end position="415"/>
    </location>
</feature>
<dbReference type="PROSITE" id="PS50011">
    <property type="entry name" value="PROTEIN_KINASE_DOM"/>
    <property type="match status" value="1"/>
</dbReference>
<evidence type="ECO:0000256" key="8">
    <source>
        <dbReference type="SAM" id="MobiDB-lite"/>
    </source>
</evidence>
<sequence length="415" mass="47526">MRATRETHTTECVPHTNDLELGVLKTVRSSVLGPQKFSDTFTINQSVETSVNKNNLPLCESVHNVRAEATIQANINDQTDFKQSKKHAKQDTDGAQGRKQRKNKVIRKTKEERFVSNDYLVTTQYELGRKLGDGNFANVYQSRKTGTGREFAIKVIGKSKLKGKEYMVEDEIRIMKDCRHHNIIRLYEEFETPCWIYLVMELVKGGDLFDAISQSVKFAEVDSALMIKDLCHALFYLHSRRIVHRDIKPENLLVHRNKDGSVTLKLADFGLAMEVKGLIYAVCGTPTYVAPEILSETGYGLEIDMWAVGIITYILLCGFPPFRSTEKNTNQSQLFESIKAGHFEFLSPFWDHVSAAIDVLTHVWIVSNGQTSKVPNQCLFVDNLDLHLHHRLEETAELNYQTYQILKEKRRREKN</sequence>